<proteinExistence type="inferred from homology"/>
<dbReference type="InterPro" id="IPR044068">
    <property type="entry name" value="CB"/>
</dbReference>
<comment type="similarity">
    <text evidence="1">Belongs to the 'phage' integrase family.</text>
</comment>
<dbReference type="Proteomes" id="UP000327011">
    <property type="component" value="Unassembled WGS sequence"/>
</dbReference>
<dbReference type="InterPro" id="IPR004107">
    <property type="entry name" value="Integrase_SAM-like_N"/>
</dbReference>
<dbReference type="Gene3D" id="1.10.150.130">
    <property type="match status" value="1"/>
</dbReference>
<dbReference type="EMBL" id="VYTZ01000008">
    <property type="protein sequence ID" value="KAA9376565.1"/>
    <property type="molecule type" value="Genomic_DNA"/>
</dbReference>
<dbReference type="InterPro" id="IPR050090">
    <property type="entry name" value="Tyrosine_recombinase_XerCD"/>
</dbReference>
<dbReference type="GO" id="GO:0006310">
    <property type="term" value="P:DNA recombination"/>
    <property type="evidence" value="ECO:0007669"/>
    <property type="project" value="UniProtKB-KW"/>
</dbReference>
<reference evidence="9 10" key="1">
    <citation type="submission" date="2019-09" db="EMBL/GenBank/DDBJ databases">
        <title>Screening of Novel Bioactive Compounds from Soil-Associated.</title>
        <authorList>
            <person name="Gong X."/>
        </authorList>
    </citation>
    <scope>NUCLEOTIDE SEQUENCE [LARGE SCALE GENOMIC DNA]</scope>
    <source>
        <strain evidence="9 10">Gxj-6</strain>
    </source>
</reference>
<evidence type="ECO:0000256" key="3">
    <source>
        <dbReference type="ARBA" id="ARBA00023125"/>
    </source>
</evidence>
<organism evidence="9 10">
    <name type="scientific">Microbispora cellulosiformans</name>
    <dbReference type="NCBI Taxonomy" id="2614688"/>
    <lineage>
        <taxon>Bacteria</taxon>
        <taxon>Bacillati</taxon>
        <taxon>Actinomycetota</taxon>
        <taxon>Actinomycetes</taxon>
        <taxon>Streptosporangiales</taxon>
        <taxon>Streptosporangiaceae</taxon>
        <taxon>Microbispora</taxon>
    </lineage>
</organism>
<name>A0A5J5JYA8_9ACTN</name>
<dbReference type="Gene3D" id="1.10.443.10">
    <property type="entry name" value="Intergrase catalytic core"/>
    <property type="match status" value="1"/>
</dbReference>
<keyword evidence="10" id="KW-1185">Reference proteome</keyword>
<feature type="region of interest" description="Disordered" evidence="6">
    <location>
        <begin position="361"/>
        <end position="380"/>
    </location>
</feature>
<feature type="compositionally biased region" description="Basic and acidic residues" evidence="6">
    <location>
        <begin position="362"/>
        <end position="380"/>
    </location>
</feature>
<evidence type="ECO:0000259" key="7">
    <source>
        <dbReference type="PROSITE" id="PS51898"/>
    </source>
</evidence>
<dbReference type="GO" id="GO:0003677">
    <property type="term" value="F:DNA binding"/>
    <property type="evidence" value="ECO:0007669"/>
    <property type="project" value="UniProtKB-UniRule"/>
</dbReference>
<protein>
    <submittedName>
        <fullName evidence="9">Tyrosine-type recombinase/integrase</fullName>
    </submittedName>
</protein>
<evidence type="ECO:0000259" key="8">
    <source>
        <dbReference type="PROSITE" id="PS51900"/>
    </source>
</evidence>
<feature type="domain" description="Core-binding (CB)" evidence="8">
    <location>
        <begin position="80"/>
        <end position="164"/>
    </location>
</feature>
<feature type="domain" description="Tyr recombinase" evidence="7">
    <location>
        <begin position="185"/>
        <end position="456"/>
    </location>
</feature>
<dbReference type="InterPro" id="IPR010998">
    <property type="entry name" value="Integrase_recombinase_N"/>
</dbReference>
<evidence type="ECO:0000256" key="6">
    <source>
        <dbReference type="SAM" id="MobiDB-lite"/>
    </source>
</evidence>
<evidence type="ECO:0000256" key="1">
    <source>
        <dbReference type="ARBA" id="ARBA00008857"/>
    </source>
</evidence>
<dbReference type="InterPro" id="IPR013762">
    <property type="entry name" value="Integrase-like_cat_sf"/>
</dbReference>
<comment type="caution">
    <text evidence="9">The sequence shown here is derived from an EMBL/GenBank/DDBJ whole genome shotgun (WGS) entry which is preliminary data.</text>
</comment>
<dbReference type="SUPFAM" id="SSF56349">
    <property type="entry name" value="DNA breaking-rejoining enzymes"/>
    <property type="match status" value="2"/>
</dbReference>
<dbReference type="PROSITE" id="PS51898">
    <property type="entry name" value="TYR_RECOMBINASE"/>
    <property type="match status" value="1"/>
</dbReference>
<dbReference type="InterPro" id="IPR011010">
    <property type="entry name" value="DNA_brk_join_enz"/>
</dbReference>
<sequence>MSAPGAGSTNAALTDDQGGELGYSFKRLDSRGRVRYTACYKDIRGNVVSAGTYSSKRAADKAWQQAEARMDQGKIGHPSRGKQTFAEYVKNTWLPNHQVEPSTMQSYTYTLNRHILPTFGPMRMVDILPEHVRAWIAKLKDDGVKAPTIKYAKVLLSVIFTTALNDQVTYIHPGRGVRTPTVAVKPRTVITPEQFDVLYQALPDSDTQLLVETAIETGLRWGELSELRVKDLNTRIRILTVSRAVVEVNPKFHPDGGRFIVKEYPKDKEFRRFKLSRQMVDKLEEHIRSEGLDRDDLFFTWKHVPRARSRTKALVDVDTLGWTKPNENGKTYKHGTLSAYNAGKCRCEHCRAAFAQYRAKRRGEEGKDTPRQPRQRDTDGHIPADWFRRQVWKPALKEADLGIHVRIHDMRHAHASWLLAGGADLQVVKERLGHASIATTEKYLHTLDDADETALDAFSKIRNRSAR</sequence>
<dbReference type="PROSITE" id="PS51900">
    <property type="entry name" value="CB"/>
    <property type="match status" value="1"/>
</dbReference>
<gene>
    <name evidence="9" type="ORF">F5972_22635</name>
</gene>
<dbReference type="PANTHER" id="PTHR30349:SF64">
    <property type="entry name" value="PROPHAGE INTEGRASE INTD-RELATED"/>
    <property type="match status" value="1"/>
</dbReference>
<keyword evidence="4" id="KW-0233">DNA recombination</keyword>
<evidence type="ECO:0000256" key="5">
    <source>
        <dbReference type="PROSITE-ProRule" id="PRU01248"/>
    </source>
</evidence>
<evidence type="ECO:0000313" key="10">
    <source>
        <dbReference type="Proteomes" id="UP000327011"/>
    </source>
</evidence>
<dbReference type="Pfam" id="PF00589">
    <property type="entry name" value="Phage_integrase"/>
    <property type="match status" value="1"/>
</dbReference>
<keyword evidence="3 5" id="KW-0238">DNA-binding</keyword>
<dbReference type="AlphaFoldDB" id="A0A5J5JYA8"/>
<dbReference type="PANTHER" id="PTHR30349">
    <property type="entry name" value="PHAGE INTEGRASE-RELATED"/>
    <property type="match status" value="1"/>
</dbReference>
<evidence type="ECO:0000256" key="2">
    <source>
        <dbReference type="ARBA" id="ARBA00022908"/>
    </source>
</evidence>
<dbReference type="InterPro" id="IPR002104">
    <property type="entry name" value="Integrase_catalytic"/>
</dbReference>
<dbReference type="Pfam" id="PF14659">
    <property type="entry name" value="Phage_int_SAM_3"/>
    <property type="match status" value="1"/>
</dbReference>
<dbReference type="GO" id="GO:0015074">
    <property type="term" value="P:DNA integration"/>
    <property type="evidence" value="ECO:0007669"/>
    <property type="project" value="UniProtKB-KW"/>
</dbReference>
<keyword evidence="2" id="KW-0229">DNA integration</keyword>
<accession>A0A5J5JYA8</accession>
<evidence type="ECO:0000256" key="4">
    <source>
        <dbReference type="ARBA" id="ARBA00023172"/>
    </source>
</evidence>
<evidence type="ECO:0000313" key="9">
    <source>
        <dbReference type="EMBL" id="KAA9376565.1"/>
    </source>
</evidence>